<dbReference type="GO" id="GO:0070402">
    <property type="term" value="F:NADPH binding"/>
    <property type="evidence" value="ECO:0007669"/>
    <property type="project" value="TreeGrafter"/>
</dbReference>
<dbReference type="SMART" id="SM00829">
    <property type="entry name" value="PKS_ER"/>
    <property type="match status" value="1"/>
</dbReference>
<dbReference type="RefSeq" id="WP_108620245.1">
    <property type="nucleotide sequence ID" value="NZ_CP028901.1"/>
</dbReference>
<dbReference type="InterPro" id="IPR013149">
    <property type="entry name" value="ADH-like_C"/>
</dbReference>
<accession>A0A2R4XG96</accession>
<dbReference type="PANTHER" id="PTHR48106">
    <property type="entry name" value="QUINONE OXIDOREDUCTASE PIG3-RELATED"/>
    <property type="match status" value="1"/>
</dbReference>
<keyword evidence="5" id="KW-1185">Reference proteome</keyword>
<name>A0A2R4XG96_9BURK</name>
<evidence type="ECO:0000256" key="1">
    <source>
        <dbReference type="ARBA" id="ARBA00022857"/>
    </source>
</evidence>
<dbReference type="InterPro" id="IPR013154">
    <property type="entry name" value="ADH-like_N"/>
</dbReference>
<dbReference type="GO" id="GO:0016651">
    <property type="term" value="F:oxidoreductase activity, acting on NAD(P)H"/>
    <property type="evidence" value="ECO:0007669"/>
    <property type="project" value="TreeGrafter"/>
</dbReference>
<keyword evidence="2" id="KW-0560">Oxidoreductase</keyword>
<dbReference type="EMBL" id="CP028901">
    <property type="protein sequence ID" value="AWB32804.1"/>
    <property type="molecule type" value="Genomic_DNA"/>
</dbReference>
<proteinExistence type="predicted"/>
<dbReference type="KEGG" id="boz:DBV39_02700"/>
<dbReference type="Proteomes" id="UP000244571">
    <property type="component" value="Chromosome"/>
</dbReference>
<keyword evidence="1" id="KW-0521">NADP</keyword>
<reference evidence="4 5" key="1">
    <citation type="submission" date="2018-04" db="EMBL/GenBank/DDBJ databases">
        <title>Bordetella sp. HZ20 isolated from seawater.</title>
        <authorList>
            <person name="Sun C."/>
        </authorList>
    </citation>
    <scope>NUCLEOTIDE SEQUENCE [LARGE SCALE GENOMIC DNA]</scope>
    <source>
        <strain evidence="4 5">HZ20</strain>
    </source>
</reference>
<evidence type="ECO:0000259" key="3">
    <source>
        <dbReference type="SMART" id="SM00829"/>
    </source>
</evidence>
<dbReference type="Pfam" id="PF08240">
    <property type="entry name" value="ADH_N"/>
    <property type="match status" value="1"/>
</dbReference>
<evidence type="ECO:0000256" key="2">
    <source>
        <dbReference type="ARBA" id="ARBA00023002"/>
    </source>
</evidence>
<dbReference type="SUPFAM" id="SSF51735">
    <property type="entry name" value="NAD(P)-binding Rossmann-fold domains"/>
    <property type="match status" value="1"/>
</dbReference>
<evidence type="ECO:0000313" key="4">
    <source>
        <dbReference type="EMBL" id="AWB32804.1"/>
    </source>
</evidence>
<gene>
    <name evidence="4" type="ORF">DBV39_02700</name>
</gene>
<protein>
    <submittedName>
        <fullName evidence="4">Zinc-binding alcohol dehydrogenase</fullName>
    </submittedName>
</protein>
<evidence type="ECO:0000313" key="5">
    <source>
        <dbReference type="Proteomes" id="UP000244571"/>
    </source>
</evidence>
<sequence>MKSYWMGINDGVAQVELKDCPSPEPGTGQILIRMRAAGLNRGEFLLKHGLHKAGAPKPIGIEAAGEVIAVGPGVSSFKPGDEVLGKCQGGFSEEVLLSEKEAMHKPSTLSWEQAGGLALTGLTAHDCLVIQGDLKPGEWVFIAGVSSGVGVSALTMAKALGARVIGTSGSEQKLARLKTLGLDVGLCMRGPGFFDAVMQATDGKGVDLVVNTVGGTVFEECIRILGFQGRLATVGYVDDVVSSTIDLKTLHARRLRLFGVSNKQRTADQKAEFVPDFRNQILPLVEAGKALPLVDHVFAFEDLPKAIEMMEAGGHVGKIILSGKA</sequence>
<dbReference type="SUPFAM" id="SSF50129">
    <property type="entry name" value="GroES-like"/>
    <property type="match status" value="1"/>
</dbReference>
<organism evidence="4 5">
    <name type="scientific">Orrella marina</name>
    <dbReference type="NCBI Taxonomy" id="2163011"/>
    <lineage>
        <taxon>Bacteria</taxon>
        <taxon>Pseudomonadati</taxon>
        <taxon>Pseudomonadota</taxon>
        <taxon>Betaproteobacteria</taxon>
        <taxon>Burkholderiales</taxon>
        <taxon>Alcaligenaceae</taxon>
        <taxon>Orrella</taxon>
    </lineage>
</organism>
<dbReference type="InterPro" id="IPR036291">
    <property type="entry name" value="NAD(P)-bd_dom_sf"/>
</dbReference>
<dbReference type="OrthoDB" id="9787435at2"/>
<dbReference type="InterPro" id="IPR020843">
    <property type="entry name" value="ER"/>
</dbReference>
<dbReference type="InterPro" id="IPR011032">
    <property type="entry name" value="GroES-like_sf"/>
</dbReference>
<dbReference type="Gene3D" id="3.90.180.10">
    <property type="entry name" value="Medium-chain alcohol dehydrogenases, catalytic domain"/>
    <property type="match status" value="1"/>
</dbReference>
<dbReference type="AlphaFoldDB" id="A0A2R4XG96"/>
<dbReference type="PANTHER" id="PTHR48106:SF17">
    <property type="entry name" value="ENOYL REDUCTASE (ER) DOMAIN-CONTAINING PROTEIN"/>
    <property type="match status" value="1"/>
</dbReference>
<dbReference type="Gene3D" id="3.40.50.720">
    <property type="entry name" value="NAD(P)-binding Rossmann-like Domain"/>
    <property type="match status" value="1"/>
</dbReference>
<feature type="domain" description="Enoyl reductase (ER)" evidence="3">
    <location>
        <begin position="11"/>
        <end position="321"/>
    </location>
</feature>
<dbReference type="Pfam" id="PF00107">
    <property type="entry name" value="ADH_zinc_N"/>
    <property type="match status" value="1"/>
</dbReference>